<accession>A0A8K0FYF0</accession>
<dbReference type="OrthoDB" id="6753365at2759"/>
<sequence length="109" mass="12825">MGLSDRDAEVTKLAYHRSQVYGCWSQRDGPDKPDIGHDMTHDKFINWKSHLASNMTIRKADTNGKLVSWQKMCWLDFSKERPFVMRFKESFGQEFKSLDCTKKNYKKQG</sequence>
<name>A0A8K0FYF0_IGNLU</name>
<reference evidence="1" key="1">
    <citation type="submission" date="2019-08" db="EMBL/GenBank/DDBJ databases">
        <title>The genome of the North American firefly Photinus pyralis.</title>
        <authorList>
            <consortium name="Photinus pyralis genome working group"/>
            <person name="Fallon T.R."/>
            <person name="Sander Lower S.E."/>
            <person name="Weng J.-K."/>
        </authorList>
    </citation>
    <scope>NUCLEOTIDE SEQUENCE</scope>
    <source>
        <strain evidence="1">TRF0915ILg1</strain>
        <tissue evidence="1">Whole body</tissue>
    </source>
</reference>
<protein>
    <submittedName>
        <fullName evidence="1">Uncharacterized protein</fullName>
    </submittedName>
</protein>
<organism evidence="1 2">
    <name type="scientific">Ignelater luminosus</name>
    <name type="common">Cucubano</name>
    <name type="synonym">Pyrophorus luminosus</name>
    <dbReference type="NCBI Taxonomy" id="2038154"/>
    <lineage>
        <taxon>Eukaryota</taxon>
        <taxon>Metazoa</taxon>
        <taxon>Ecdysozoa</taxon>
        <taxon>Arthropoda</taxon>
        <taxon>Hexapoda</taxon>
        <taxon>Insecta</taxon>
        <taxon>Pterygota</taxon>
        <taxon>Neoptera</taxon>
        <taxon>Endopterygota</taxon>
        <taxon>Coleoptera</taxon>
        <taxon>Polyphaga</taxon>
        <taxon>Elateriformia</taxon>
        <taxon>Elateroidea</taxon>
        <taxon>Elateridae</taxon>
        <taxon>Agrypninae</taxon>
        <taxon>Pyrophorini</taxon>
        <taxon>Ignelater</taxon>
    </lineage>
</organism>
<evidence type="ECO:0000313" key="1">
    <source>
        <dbReference type="EMBL" id="KAF2879481.1"/>
    </source>
</evidence>
<evidence type="ECO:0000313" key="2">
    <source>
        <dbReference type="Proteomes" id="UP000801492"/>
    </source>
</evidence>
<dbReference type="EMBL" id="VTPC01091158">
    <property type="protein sequence ID" value="KAF2879481.1"/>
    <property type="molecule type" value="Genomic_DNA"/>
</dbReference>
<dbReference type="AlphaFoldDB" id="A0A8K0FYF0"/>
<dbReference type="Proteomes" id="UP000801492">
    <property type="component" value="Unassembled WGS sequence"/>
</dbReference>
<keyword evidence="2" id="KW-1185">Reference proteome</keyword>
<proteinExistence type="predicted"/>
<comment type="caution">
    <text evidence="1">The sequence shown here is derived from an EMBL/GenBank/DDBJ whole genome shotgun (WGS) entry which is preliminary data.</text>
</comment>
<gene>
    <name evidence="1" type="ORF">ILUMI_26690</name>
</gene>